<accession>A0A4Y1ZWU8</accession>
<keyword evidence="3" id="KW-1185">Reference proteome</keyword>
<evidence type="ECO:0000313" key="2">
    <source>
        <dbReference type="EMBL" id="GBL71948.1"/>
    </source>
</evidence>
<sequence>MWNILPSTFSYIPHTDGIWWPSGRGSVSPFSKGSISIKVPPYSSAGCTLNTSTTNVLLLPWSGRLEKRRPVQVLSSSSDHGSKLRGLSKNSLRIASKNGRLN</sequence>
<dbReference type="AlphaFoldDB" id="A0A4Y1ZWU8"/>
<reference evidence="2 3" key="1">
    <citation type="journal article" date="2019" name="Sci. Rep.">
        <title>Orb-weaving spider Araneus ventricosus genome elucidates the spidroin gene catalogue.</title>
        <authorList>
            <person name="Kono N."/>
            <person name="Nakamura H."/>
            <person name="Ohtoshi R."/>
            <person name="Moran D.A.P."/>
            <person name="Shinohara A."/>
            <person name="Yoshida Y."/>
            <person name="Fujiwara M."/>
            <person name="Mori M."/>
            <person name="Tomita M."/>
            <person name="Arakawa K."/>
        </authorList>
    </citation>
    <scope>NUCLEOTIDE SEQUENCE [LARGE SCALE GENOMIC DNA]</scope>
</reference>
<evidence type="ECO:0000313" key="3">
    <source>
        <dbReference type="Proteomes" id="UP000499080"/>
    </source>
</evidence>
<evidence type="ECO:0000256" key="1">
    <source>
        <dbReference type="SAM" id="MobiDB-lite"/>
    </source>
</evidence>
<protein>
    <submittedName>
        <fullName evidence="2">Uncharacterized protein</fullName>
    </submittedName>
</protein>
<dbReference type="EMBL" id="BGPR01000001">
    <property type="protein sequence ID" value="GBL71948.1"/>
    <property type="molecule type" value="Genomic_DNA"/>
</dbReference>
<organism evidence="2 3">
    <name type="scientific">Araneus ventricosus</name>
    <name type="common">Orbweaver spider</name>
    <name type="synonym">Epeira ventricosa</name>
    <dbReference type="NCBI Taxonomy" id="182803"/>
    <lineage>
        <taxon>Eukaryota</taxon>
        <taxon>Metazoa</taxon>
        <taxon>Ecdysozoa</taxon>
        <taxon>Arthropoda</taxon>
        <taxon>Chelicerata</taxon>
        <taxon>Arachnida</taxon>
        <taxon>Araneae</taxon>
        <taxon>Araneomorphae</taxon>
        <taxon>Entelegynae</taxon>
        <taxon>Araneoidea</taxon>
        <taxon>Araneidae</taxon>
        <taxon>Araneus</taxon>
    </lineage>
</organism>
<comment type="caution">
    <text evidence="2">The sequence shown here is derived from an EMBL/GenBank/DDBJ whole genome shotgun (WGS) entry which is preliminary data.</text>
</comment>
<dbReference type="Proteomes" id="UP000499080">
    <property type="component" value="Unassembled WGS sequence"/>
</dbReference>
<proteinExistence type="predicted"/>
<feature type="region of interest" description="Disordered" evidence="1">
    <location>
        <begin position="72"/>
        <end position="102"/>
    </location>
</feature>
<name>A0A4Y1ZWU8_ARAVE</name>
<feature type="compositionally biased region" description="Polar residues" evidence="1">
    <location>
        <begin position="88"/>
        <end position="102"/>
    </location>
</feature>
<gene>
    <name evidence="2" type="ORF">AVEN_114994_1</name>
</gene>